<dbReference type="InterPro" id="IPR050469">
    <property type="entry name" value="Diguanylate_Cyclase"/>
</dbReference>
<dbReference type="Pfam" id="PF20975">
    <property type="entry name" value="DGCcoil"/>
    <property type="match status" value="1"/>
</dbReference>
<dbReference type="Proteomes" id="UP000755551">
    <property type="component" value="Unassembled WGS sequence"/>
</dbReference>
<organism evidence="4 5">
    <name type="scientific">Marinobacterium weihaiense</name>
    <dbReference type="NCBI Taxonomy" id="2851016"/>
    <lineage>
        <taxon>Bacteria</taxon>
        <taxon>Pseudomonadati</taxon>
        <taxon>Pseudomonadota</taxon>
        <taxon>Gammaproteobacteria</taxon>
        <taxon>Oceanospirillales</taxon>
        <taxon>Oceanospirillaceae</taxon>
        <taxon>Marinobacterium</taxon>
    </lineage>
</organism>
<evidence type="ECO:0000313" key="4">
    <source>
        <dbReference type="EMBL" id="MBV0934439.1"/>
    </source>
</evidence>
<evidence type="ECO:0000256" key="2">
    <source>
        <dbReference type="SAM" id="Coils"/>
    </source>
</evidence>
<dbReference type="InterPro" id="IPR048516">
    <property type="entry name" value="DGCcoil"/>
</dbReference>
<feature type="coiled-coil region" evidence="2">
    <location>
        <begin position="322"/>
        <end position="356"/>
    </location>
</feature>
<dbReference type="SMART" id="SM00267">
    <property type="entry name" value="GGDEF"/>
    <property type="match status" value="1"/>
</dbReference>
<name>A0ABS6MDR7_9GAMM</name>
<feature type="domain" description="GGDEF" evidence="3">
    <location>
        <begin position="387"/>
        <end position="519"/>
    </location>
</feature>
<keyword evidence="5" id="KW-1185">Reference proteome</keyword>
<protein>
    <recommendedName>
        <fullName evidence="1">diguanylate cyclase</fullName>
        <ecNumber evidence="1">2.7.7.65</ecNumber>
    </recommendedName>
</protein>
<proteinExistence type="predicted"/>
<gene>
    <name evidence="4" type="ORF">KTN04_13950</name>
</gene>
<dbReference type="PROSITE" id="PS50887">
    <property type="entry name" value="GGDEF"/>
    <property type="match status" value="1"/>
</dbReference>
<accession>A0ABS6MDR7</accession>
<dbReference type="EC" id="2.7.7.65" evidence="1"/>
<dbReference type="PANTHER" id="PTHR45138">
    <property type="entry name" value="REGULATORY COMPONENTS OF SENSORY TRANSDUCTION SYSTEM"/>
    <property type="match status" value="1"/>
</dbReference>
<evidence type="ECO:0000313" key="5">
    <source>
        <dbReference type="Proteomes" id="UP000755551"/>
    </source>
</evidence>
<reference evidence="4 5" key="1">
    <citation type="submission" date="2021-06" db="EMBL/GenBank/DDBJ databases">
        <title>Bacterium isolated from marine sediment.</title>
        <authorList>
            <person name="Zhu K.-L."/>
            <person name="Du Z.-J."/>
            <person name="Liang Q.-Y."/>
        </authorList>
    </citation>
    <scope>NUCLEOTIDE SEQUENCE [LARGE SCALE GENOMIC DNA]</scope>
    <source>
        <strain evidence="4 5">A346</strain>
    </source>
</reference>
<dbReference type="Pfam" id="PF00990">
    <property type="entry name" value="GGDEF"/>
    <property type="match status" value="1"/>
</dbReference>
<dbReference type="NCBIfam" id="TIGR00254">
    <property type="entry name" value="GGDEF"/>
    <property type="match status" value="1"/>
</dbReference>
<comment type="caution">
    <text evidence="4">The sequence shown here is derived from an EMBL/GenBank/DDBJ whole genome shotgun (WGS) entry which is preliminary data.</text>
</comment>
<sequence>MSDQANWKRKYTDLTLEVDHQRQIDARVRENLNSLVSHLTLGLQGNTPELDSELDALNSALKAQDHVRLPVLSRQLKQSISQQDQARYQQRESLIWVLRRWTQQLRKLSQDPAIDSLLGELNERINDIGEHASVLPGLMTELVELQDSLLGGQPATASHEFELDVGGEQDLELLQAEVARQLLKLLEVLQVPAEGVERARNLVMQLERGLSFVQLPDILLTLTELVRLAGGNTQEDFENYLLTLNSQLAYVQEFLEDSHQDELQAREAHKTLDHVVRRDVRTIHQTVKDSEDLGVLKQSVTRQLASIMRSMEHFRLHEQERESRLNQRYEQLLQKVDQMELETSKARARMQEEQLRARTDPLTGLPNRLDYERHLQAEMDRWERYQAPFSMAVGDIDFFKRINDQLGHLAGDRVLRLVAKVLRHNLRSTDFIARFGGEEFVILFPSTSMDAAVQATEKLRQAIESSPFNFKGERVEVTLSFGIAEVRGSDDLESLFTRADQALYRAKELGRNQTQATPAG</sequence>
<dbReference type="CDD" id="cd01949">
    <property type="entry name" value="GGDEF"/>
    <property type="match status" value="1"/>
</dbReference>
<evidence type="ECO:0000256" key="1">
    <source>
        <dbReference type="ARBA" id="ARBA00012528"/>
    </source>
</evidence>
<keyword evidence="2" id="KW-0175">Coiled coil</keyword>
<dbReference type="PANTHER" id="PTHR45138:SF9">
    <property type="entry name" value="DIGUANYLATE CYCLASE DGCM-RELATED"/>
    <property type="match status" value="1"/>
</dbReference>
<dbReference type="InterPro" id="IPR000160">
    <property type="entry name" value="GGDEF_dom"/>
</dbReference>
<dbReference type="EMBL" id="JAHQZT010000023">
    <property type="protein sequence ID" value="MBV0934439.1"/>
    <property type="molecule type" value="Genomic_DNA"/>
</dbReference>
<evidence type="ECO:0000259" key="3">
    <source>
        <dbReference type="PROSITE" id="PS50887"/>
    </source>
</evidence>
<dbReference type="RefSeq" id="WP_217335847.1">
    <property type="nucleotide sequence ID" value="NZ_JAHQZT010000023.1"/>
</dbReference>